<evidence type="ECO:0000313" key="2">
    <source>
        <dbReference type="Proteomes" id="UP001552299"/>
    </source>
</evidence>
<name>A0ABD0UVI1_DENTH</name>
<reference evidence="1 2" key="1">
    <citation type="journal article" date="2024" name="Plant Biotechnol. J.">
        <title>Dendrobium thyrsiflorum genome and its molecular insights into genes involved in important horticultural traits.</title>
        <authorList>
            <person name="Chen B."/>
            <person name="Wang J.Y."/>
            <person name="Zheng P.J."/>
            <person name="Li K.L."/>
            <person name="Liang Y.M."/>
            <person name="Chen X.F."/>
            <person name="Zhang C."/>
            <person name="Zhao X."/>
            <person name="He X."/>
            <person name="Zhang G.Q."/>
            <person name="Liu Z.J."/>
            <person name="Xu Q."/>
        </authorList>
    </citation>
    <scope>NUCLEOTIDE SEQUENCE [LARGE SCALE GENOMIC DNA]</scope>
    <source>
        <strain evidence="1">GZMU011</strain>
    </source>
</reference>
<protein>
    <submittedName>
        <fullName evidence="1">Uncharacterized protein</fullName>
    </submittedName>
</protein>
<organism evidence="1 2">
    <name type="scientific">Dendrobium thyrsiflorum</name>
    <name type="common">Pinecone-like raceme dendrobium</name>
    <name type="synonym">Orchid</name>
    <dbReference type="NCBI Taxonomy" id="117978"/>
    <lineage>
        <taxon>Eukaryota</taxon>
        <taxon>Viridiplantae</taxon>
        <taxon>Streptophyta</taxon>
        <taxon>Embryophyta</taxon>
        <taxon>Tracheophyta</taxon>
        <taxon>Spermatophyta</taxon>
        <taxon>Magnoliopsida</taxon>
        <taxon>Liliopsida</taxon>
        <taxon>Asparagales</taxon>
        <taxon>Orchidaceae</taxon>
        <taxon>Epidendroideae</taxon>
        <taxon>Malaxideae</taxon>
        <taxon>Dendrobiinae</taxon>
        <taxon>Dendrobium</taxon>
    </lineage>
</organism>
<gene>
    <name evidence="1" type="ORF">M5K25_014179</name>
</gene>
<proteinExistence type="predicted"/>
<evidence type="ECO:0000313" key="1">
    <source>
        <dbReference type="EMBL" id="KAL0916651.1"/>
    </source>
</evidence>
<accession>A0ABD0UVI1</accession>
<dbReference type="EMBL" id="JANQDX010000011">
    <property type="protein sequence ID" value="KAL0916651.1"/>
    <property type="molecule type" value="Genomic_DNA"/>
</dbReference>
<dbReference type="Proteomes" id="UP001552299">
    <property type="component" value="Unassembled WGS sequence"/>
</dbReference>
<keyword evidence="2" id="KW-1185">Reference proteome</keyword>
<sequence>MQLVLSLRLPTSPVISRCSNSFSWTRLLAHGDFSISLIEEDPSAYTGILGCFGIPRKRDISFF</sequence>
<dbReference type="AlphaFoldDB" id="A0ABD0UVI1"/>
<comment type="caution">
    <text evidence="1">The sequence shown here is derived from an EMBL/GenBank/DDBJ whole genome shotgun (WGS) entry which is preliminary data.</text>
</comment>